<organism evidence="7 8">
    <name type="scientific">Alicyclobacillus cycloheptanicus</name>
    <dbReference type="NCBI Taxonomy" id="1457"/>
    <lineage>
        <taxon>Bacteria</taxon>
        <taxon>Bacillati</taxon>
        <taxon>Bacillota</taxon>
        <taxon>Bacilli</taxon>
        <taxon>Bacillales</taxon>
        <taxon>Alicyclobacillaceae</taxon>
        <taxon>Alicyclobacillus</taxon>
    </lineage>
</organism>
<dbReference type="PROSITE" id="PS51257">
    <property type="entry name" value="PROKAR_LIPOPROTEIN"/>
    <property type="match status" value="1"/>
</dbReference>
<evidence type="ECO:0000256" key="1">
    <source>
        <dbReference type="ARBA" id="ARBA00008725"/>
    </source>
</evidence>
<dbReference type="Pfam" id="PF12849">
    <property type="entry name" value="PBP_like_2"/>
    <property type="match status" value="1"/>
</dbReference>
<protein>
    <recommendedName>
        <fullName evidence="4">Phosphate-binding protein</fullName>
    </recommendedName>
</protein>
<dbReference type="PANTHER" id="PTHR42996:SF1">
    <property type="entry name" value="PHOSPHATE-BINDING PROTEIN PSTS"/>
    <property type="match status" value="1"/>
</dbReference>
<dbReference type="InterPro" id="IPR005673">
    <property type="entry name" value="ABC_phos-bd_PstS"/>
</dbReference>
<dbReference type="InterPro" id="IPR024370">
    <property type="entry name" value="PBP_domain"/>
</dbReference>
<keyword evidence="2 4" id="KW-0813">Transport</keyword>
<evidence type="ECO:0000259" key="6">
    <source>
        <dbReference type="Pfam" id="PF12849"/>
    </source>
</evidence>
<evidence type="ECO:0000256" key="5">
    <source>
        <dbReference type="SAM" id="SignalP"/>
    </source>
</evidence>
<sequence>MNRSIAKWATGAAAVAVLATVVGCGNASTNNTAGNGTSNATTGGAAAKVTLNEVGSSLLYPLFAQEWVAAYKKVEPSVTINAAAGGSGKGISDATSGNAQIGASDAYLPPSAGQNMENIPLAISAQQIMYNLPGVTGHLKLTGDVLAKIYLGQISYWDDPAIQSLNSGVSLPHQKIIPVYRSDSSGDSFLFTSFLSDTNATWKSKVGENTAPSWPSVAGSVGANGNDGVVAALAQNKYSIGYVGISWLDQATQKGLGYAALQNKAGNFVLPTTANIQAAANAQVDKTPANESISLIDGPGANSYPIINFEYAIVNTQQPDANTAAALKKFLDWAISPTGGNTSKYLSPVHFLPLPSKIETLSQAQIDKIGS</sequence>
<keyword evidence="8" id="KW-1185">Reference proteome</keyword>
<name>A0ABT9XL43_9BACL</name>
<dbReference type="InterPro" id="IPR050962">
    <property type="entry name" value="Phosphate-bind_PstS"/>
</dbReference>
<evidence type="ECO:0000313" key="7">
    <source>
        <dbReference type="EMBL" id="MDQ0191010.1"/>
    </source>
</evidence>
<keyword evidence="3 4" id="KW-0592">Phosphate transport</keyword>
<feature type="chain" id="PRO_5047493284" description="Phosphate-binding protein" evidence="5">
    <location>
        <begin position="28"/>
        <end position="371"/>
    </location>
</feature>
<comment type="similarity">
    <text evidence="1 4">Belongs to the PstS family.</text>
</comment>
<gene>
    <name evidence="7" type="ORF">J2S03_002877</name>
</gene>
<dbReference type="Gene3D" id="3.40.190.10">
    <property type="entry name" value="Periplasmic binding protein-like II"/>
    <property type="match status" value="2"/>
</dbReference>
<dbReference type="NCBIfam" id="TIGR00975">
    <property type="entry name" value="3a0107s03"/>
    <property type="match status" value="1"/>
</dbReference>
<feature type="domain" description="PBP" evidence="6">
    <location>
        <begin position="41"/>
        <end position="337"/>
    </location>
</feature>
<evidence type="ECO:0000256" key="2">
    <source>
        <dbReference type="ARBA" id="ARBA00022448"/>
    </source>
</evidence>
<dbReference type="PANTHER" id="PTHR42996">
    <property type="entry name" value="PHOSPHATE-BINDING PROTEIN PSTS"/>
    <property type="match status" value="1"/>
</dbReference>
<dbReference type="RefSeq" id="WP_274455592.1">
    <property type="nucleotide sequence ID" value="NZ_CP067097.1"/>
</dbReference>
<reference evidence="7 8" key="1">
    <citation type="submission" date="2023-07" db="EMBL/GenBank/DDBJ databases">
        <title>Genomic Encyclopedia of Type Strains, Phase IV (KMG-IV): sequencing the most valuable type-strain genomes for metagenomic binning, comparative biology and taxonomic classification.</title>
        <authorList>
            <person name="Goeker M."/>
        </authorList>
    </citation>
    <scope>NUCLEOTIDE SEQUENCE [LARGE SCALE GENOMIC DNA]</scope>
    <source>
        <strain evidence="7 8">DSM 4006</strain>
    </source>
</reference>
<feature type="signal peptide" evidence="5">
    <location>
        <begin position="1"/>
        <end position="27"/>
    </location>
</feature>
<comment type="caution">
    <text evidence="7">The sequence shown here is derived from an EMBL/GenBank/DDBJ whole genome shotgun (WGS) entry which is preliminary data.</text>
</comment>
<dbReference type="CDD" id="cd13565">
    <property type="entry name" value="PBP2_PstS"/>
    <property type="match status" value="1"/>
</dbReference>
<dbReference type="PIRSF" id="PIRSF002756">
    <property type="entry name" value="PstS"/>
    <property type="match status" value="1"/>
</dbReference>
<evidence type="ECO:0000256" key="4">
    <source>
        <dbReference type="PIRNR" id="PIRNR002756"/>
    </source>
</evidence>
<accession>A0ABT9XL43</accession>
<dbReference type="EMBL" id="JAUSTP010000029">
    <property type="protein sequence ID" value="MDQ0191010.1"/>
    <property type="molecule type" value="Genomic_DNA"/>
</dbReference>
<evidence type="ECO:0000313" key="8">
    <source>
        <dbReference type="Proteomes" id="UP001232973"/>
    </source>
</evidence>
<evidence type="ECO:0000256" key="3">
    <source>
        <dbReference type="ARBA" id="ARBA00022592"/>
    </source>
</evidence>
<keyword evidence="5" id="KW-0732">Signal</keyword>
<dbReference type="Proteomes" id="UP001232973">
    <property type="component" value="Unassembled WGS sequence"/>
</dbReference>
<proteinExistence type="inferred from homology"/>
<dbReference type="SUPFAM" id="SSF53850">
    <property type="entry name" value="Periplasmic binding protein-like II"/>
    <property type="match status" value="1"/>
</dbReference>